<proteinExistence type="predicted"/>
<evidence type="ECO:0000313" key="2">
    <source>
        <dbReference type="Proteomes" id="UP001161017"/>
    </source>
</evidence>
<dbReference type="EMBL" id="JAPUFD010000012">
    <property type="protein sequence ID" value="MDI1490758.1"/>
    <property type="molecule type" value="Genomic_DNA"/>
</dbReference>
<reference evidence="1" key="1">
    <citation type="journal article" date="2023" name="Genome Biol. Evol.">
        <title>First Whole Genome Sequence and Flow Cytometry Genome Size Data for the Lichen-Forming Fungus Ramalina farinacea (Ascomycota).</title>
        <authorList>
            <person name="Llewellyn T."/>
            <person name="Mian S."/>
            <person name="Hill R."/>
            <person name="Leitch I.J."/>
            <person name="Gaya E."/>
        </authorList>
    </citation>
    <scope>NUCLEOTIDE SEQUENCE</scope>
    <source>
        <strain evidence="1">LIQ254RAFAR</strain>
    </source>
</reference>
<dbReference type="AlphaFoldDB" id="A0AA43TWQ9"/>
<sequence>MFVSRHLLDWRSARDKGLVEGLHIRCCQALGEMEHLCSDMGNSEVCTKVVDDGMKYRRFVEARLVENIVKADVLEMSESYRTHGTQDDLVEMQPSGWMDTEG</sequence>
<evidence type="ECO:0000313" key="1">
    <source>
        <dbReference type="EMBL" id="MDI1490758.1"/>
    </source>
</evidence>
<organism evidence="1 2">
    <name type="scientific">Ramalina farinacea</name>
    <dbReference type="NCBI Taxonomy" id="258253"/>
    <lineage>
        <taxon>Eukaryota</taxon>
        <taxon>Fungi</taxon>
        <taxon>Dikarya</taxon>
        <taxon>Ascomycota</taxon>
        <taxon>Pezizomycotina</taxon>
        <taxon>Lecanoromycetes</taxon>
        <taxon>OSLEUM clade</taxon>
        <taxon>Lecanoromycetidae</taxon>
        <taxon>Lecanorales</taxon>
        <taxon>Lecanorineae</taxon>
        <taxon>Ramalinaceae</taxon>
        <taxon>Ramalina</taxon>
    </lineage>
</organism>
<name>A0AA43TWQ9_9LECA</name>
<gene>
    <name evidence="1" type="ORF">OHK93_001962</name>
</gene>
<keyword evidence="2" id="KW-1185">Reference proteome</keyword>
<comment type="caution">
    <text evidence="1">The sequence shown here is derived from an EMBL/GenBank/DDBJ whole genome shotgun (WGS) entry which is preliminary data.</text>
</comment>
<protein>
    <submittedName>
        <fullName evidence="1">Uncharacterized protein</fullName>
    </submittedName>
</protein>
<accession>A0AA43TWQ9</accession>
<dbReference type="Proteomes" id="UP001161017">
    <property type="component" value="Unassembled WGS sequence"/>
</dbReference>